<feature type="coiled-coil region" evidence="5">
    <location>
        <begin position="36"/>
        <end position="88"/>
    </location>
</feature>
<dbReference type="SUPFAM" id="SSF52540">
    <property type="entry name" value="P-loop containing nucleoside triphosphate hydrolases"/>
    <property type="match status" value="1"/>
</dbReference>
<dbReference type="SUPFAM" id="SSF52047">
    <property type="entry name" value="RNI-like"/>
    <property type="match status" value="4"/>
</dbReference>
<evidence type="ECO:0000259" key="6">
    <source>
        <dbReference type="SMART" id="SM00382"/>
    </source>
</evidence>
<dbReference type="OrthoDB" id="1747797at2759"/>
<dbReference type="InterPro" id="IPR027417">
    <property type="entry name" value="P-loop_NTPase"/>
</dbReference>
<dbReference type="PRINTS" id="PR00364">
    <property type="entry name" value="DISEASERSIST"/>
</dbReference>
<dbReference type="Pfam" id="PF00931">
    <property type="entry name" value="NB-ARC"/>
    <property type="match status" value="1"/>
</dbReference>
<proteinExistence type="inferred from homology"/>
<feature type="domain" description="AAA+ ATPase" evidence="6">
    <location>
        <begin position="172"/>
        <end position="308"/>
    </location>
</feature>
<evidence type="ECO:0000256" key="3">
    <source>
        <dbReference type="ARBA" id="ARBA00022821"/>
    </source>
</evidence>
<sequence>MEILASFVGPVVDYIVVPIGRQVSYLIFYKSNFKKLADHVENLEAARKTIIDLVEEERRNGKIIEINVANWLEKVNEVTRKADILQNDPRRANVRCSRCWFPNLILRHQLSRQSTKIAKDMLQVQGKGKFDRVAYRPILDGAFSSSITRGGECYETRESLKEDILKALVDLKSSNIGVYGLGGVGKTTLVKEVALIAMEQKLFDIAVITHVSENPDIKTIQGEIADFLGLQFDEETSFGRATRLRQRIKMEKSILVILDNMWTMLDLKKVGIPFGNEHNGCKLLMTCRNQDVLLKMNVPNDFTFKLELLSENETWNLFQFMAGDVVKDINLKDVAFQVAQKCEGLPLRVVTVARAMKNRRDVKYWEYALRKLQSNDGLEMDAKTNSALELSYDSLESDEMRDLFLLFSFLLGIEVFPSNIISSLTKLEELYMGDTSINWEKGNSTDNNGNASIVELHKLPNLTALELQIRESWMLPTDLQLMFEKLNYFKIVIGDVWEWADIKDGTLKTLMLKLGTSIDLQHGIKALIKGVENLYLDDVDGIQNVLYQLNGEGFPLLKHLHVQHNANMKHIVDSKDRIQIHVSFPALETLVLHNLRNLEHICHGPLSITSFGSLSVIKVKNCIQLKYLLSYTMVKGLPQLSEIEVCHCNNMKEIVLKDNNSSANNDIANEKIDFLLLRSLTLEHLETIDDFFSSTNSRSKQKYHGLEPYVSAPFFNAQVVFPRLDTLKLSSLLNLNKIWDDNYDSMHNLTSLIVDNCGGLKYLFSSTGVGSFKNLKHLEISNCAMMEEIIAKENGNGASEEVAFPKLDALKLSSLLNLNKIWDGNYDSMHNLTSLIVDNCGGLKYLFSSTEVGSFKNLKHLEISNCAMMEEIITTEEGNGASEEVQFCKLEKIILKDMDSLKTIWRRQFETLKKLHVNNCNKIVVVFPSSMQKTYNKLEMLEVTNCGLVEEIFEIELTSTESSSVGDTTYLKEVTIVGLDKLKNIWSRDPEGILSFQNLINVKATSCVSLEYLLPLSVATRCTNLKELHIKQCLYMKEIVAEEKESSVKAAPRTLSDKNSVSTQQPPFIIDTVIPNLEQLRITSKDANTILQAQNLSSLFPEMTFLGLSAYTNEVAFPYWFFENARRLEKLVIESSCFEKIFQDEGQIREKTQTQIKKLILSVLPNLEHICEEGFRIDSVLELLEHLEVAFGKFKYLALSDYPEMKDLEHLEMLVIDSCRVEQIVAMEEGSLKINFNFPQLKIMKLFCLTNLKSFYQGKHILECPSLEILNVCGCKALKMFSFSQMDTDALFSIDKLSPNLEQLTINGTDMSGILKRGENIFDKVEFLCFQCFEETPTVFLDEYFYTIFPNLKIFQMSSSSFEMLFPTTGHLDILISKKIKNLLLCELENLKHICQEDFPLEDLKELVVRNCPSLISLVPSSTSFTNLIHLWVGNCKELNYLITPSTAKSLIQLRTLKIKNCEKMLDVVKIDEKAEEVIIFENLEILGFTNLPSLGSFCCGNQPFIFPSLQSLTAQECPRMEIFSSGVIVAPYVTQIEVGEGTIQWKGDINTTIQHLFLEKVHNIKADNINLVHDWKLTLKLTVE</sequence>
<dbReference type="InterPro" id="IPR003593">
    <property type="entry name" value="AAA+_ATPase"/>
</dbReference>
<dbReference type="GO" id="GO:0043531">
    <property type="term" value="F:ADP binding"/>
    <property type="evidence" value="ECO:0007669"/>
    <property type="project" value="InterPro"/>
</dbReference>
<dbReference type="GO" id="GO:0006952">
    <property type="term" value="P:defense response"/>
    <property type="evidence" value="ECO:0007669"/>
    <property type="project" value="UniProtKB-KW"/>
</dbReference>
<accession>A0A2Z6P4K8</accession>
<dbReference type="EMBL" id="DF973971">
    <property type="protein sequence ID" value="GAU43412.1"/>
    <property type="molecule type" value="Genomic_DNA"/>
</dbReference>
<dbReference type="Gene3D" id="1.10.8.430">
    <property type="entry name" value="Helical domain of apoptotic protease-activating factors"/>
    <property type="match status" value="1"/>
</dbReference>
<dbReference type="GO" id="GO:0005524">
    <property type="term" value="F:ATP binding"/>
    <property type="evidence" value="ECO:0007669"/>
    <property type="project" value="UniProtKB-KW"/>
</dbReference>
<dbReference type="InterPro" id="IPR050905">
    <property type="entry name" value="Plant_NBS-LRR"/>
</dbReference>
<dbReference type="InterPro" id="IPR032675">
    <property type="entry name" value="LRR_dom_sf"/>
</dbReference>
<dbReference type="Gene3D" id="3.80.10.10">
    <property type="entry name" value="Ribonuclease Inhibitor"/>
    <property type="match status" value="5"/>
</dbReference>
<evidence type="ECO:0000256" key="4">
    <source>
        <dbReference type="ARBA" id="ARBA00022840"/>
    </source>
</evidence>
<comment type="similarity">
    <text evidence="1">Belongs to the disease resistance NB-LRR family.</text>
</comment>
<organism evidence="7 8">
    <name type="scientific">Trifolium subterraneum</name>
    <name type="common">Subterranean clover</name>
    <dbReference type="NCBI Taxonomy" id="3900"/>
    <lineage>
        <taxon>Eukaryota</taxon>
        <taxon>Viridiplantae</taxon>
        <taxon>Streptophyta</taxon>
        <taxon>Embryophyta</taxon>
        <taxon>Tracheophyta</taxon>
        <taxon>Spermatophyta</taxon>
        <taxon>Magnoliopsida</taxon>
        <taxon>eudicotyledons</taxon>
        <taxon>Gunneridae</taxon>
        <taxon>Pentapetalae</taxon>
        <taxon>rosids</taxon>
        <taxon>fabids</taxon>
        <taxon>Fabales</taxon>
        <taxon>Fabaceae</taxon>
        <taxon>Papilionoideae</taxon>
        <taxon>50 kb inversion clade</taxon>
        <taxon>NPAAA clade</taxon>
        <taxon>Hologalegina</taxon>
        <taxon>IRL clade</taxon>
        <taxon>Trifolieae</taxon>
        <taxon>Trifolium</taxon>
    </lineage>
</organism>
<dbReference type="InterPro" id="IPR042197">
    <property type="entry name" value="Apaf_helical"/>
</dbReference>
<dbReference type="InterPro" id="IPR057135">
    <property type="entry name" value="At4g27190-like_LRR"/>
</dbReference>
<dbReference type="Pfam" id="PF23247">
    <property type="entry name" value="LRR_RPS2"/>
    <property type="match status" value="5"/>
</dbReference>
<evidence type="ECO:0000313" key="7">
    <source>
        <dbReference type="EMBL" id="GAU43412.1"/>
    </source>
</evidence>
<dbReference type="Proteomes" id="UP000242715">
    <property type="component" value="Unassembled WGS sequence"/>
</dbReference>
<keyword evidence="8" id="KW-1185">Reference proteome</keyword>
<dbReference type="Gene3D" id="3.40.50.300">
    <property type="entry name" value="P-loop containing nucleotide triphosphate hydrolases"/>
    <property type="match status" value="1"/>
</dbReference>
<reference evidence="8" key="1">
    <citation type="journal article" date="2017" name="Front. Plant Sci.">
        <title>Climate Clever Clovers: New Paradigm to Reduce the Environmental Footprint of Ruminants by Breeding Low Methanogenic Forages Utilizing Haplotype Variation.</title>
        <authorList>
            <person name="Kaur P."/>
            <person name="Appels R."/>
            <person name="Bayer P.E."/>
            <person name="Keeble-Gagnere G."/>
            <person name="Wang J."/>
            <person name="Hirakawa H."/>
            <person name="Shirasawa K."/>
            <person name="Vercoe P."/>
            <person name="Stefanova K."/>
            <person name="Durmic Z."/>
            <person name="Nichols P."/>
            <person name="Revell C."/>
            <person name="Isobe S.N."/>
            <person name="Edwards D."/>
            <person name="Erskine W."/>
        </authorList>
    </citation>
    <scope>NUCLEOTIDE SEQUENCE [LARGE SCALE GENOMIC DNA]</scope>
    <source>
        <strain evidence="8">cv. Daliak</strain>
    </source>
</reference>
<evidence type="ECO:0000256" key="2">
    <source>
        <dbReference type="ARBA" id="ARBA00022741"/>
    </source>
</evidence>
<dbReference type="PANTHER" id="PTHR33463:SF198">
    <property type="entry name" value="RPP4C3"/>
    <property type="match status" value="1"/>
</dbReference>
<evidence type="ECO:0000256" key="5">
    <source>
        <dbReference type="SAM" id="Coils"/>
    </source>
</evidence>
<dbReference type="SMART" id="SM00382">
    <property type="entry name" value="AAA"/>
    <property type="match status" value="1"/>
</dbReference>
<keyword evidence="5" id="KW-0175">Coiled coil</keyword>
<keyword evidence="4" id="KW-0067">ATP-binding</keyword>
<keyword evidence="2" id="KW-0547">Nucleotide-binding</keyword>
<keyword evidence="3" id="KW-0611">Plant defense</keyword>
<evidence type="ECO:0000256" key="1">
    <source>
        <dbReference type="ARBA" id="ARBA00008894"/>
    </source>
</evidence>
<protein>
    <recommendedName>
        <fullName evidence="6">AAA+ ATPase domain-containing protein</fullName>
    </recommendedName>
</protein>
<dbReference type="InterPro" id="IPR002182">
    <property type="entry name" value="NB-ARC"/>
</dbReference>
<evidence type="ECO:0000313" key="8">
    <source>
        <dbReference type="Proteomes" id="UP000242715"/>
    </source>
</evidence>
<dbReference type="PANTHER" id="PTHR33463">
    <property type="entry name" value="NB-ARC DOMAIN-CONTAINING PROTEIN-RELATED"/>
    <property type="match status" value="1"/>
</dbReference>
<gene>
    <name evidence="7" type="ORF">TSUD_398890</name>
</gene>
<name>A0A2Z6P4K8_TRISU</name>